<protein>
    <submittedName>
        <fullName evidence="13">S8 family serine peptidase</fullName>
    </submittedName>
</protein>
<dbReference type="InterPro" id="IPR022398">
    <property type="entry name" value="Peptidase_S8_His-AS"/>
</dbReference>
<dbReference type="InterPro" id="IPR008265">
    <property type="entry name" value="Lipase_GDSL_AS"/>
</dbReference>
<dbReference type="Pfam" id="PF13205">
    <property type="entry name" value="Big_5"/>
    <property type="match status" value="1"/>
</dbReference>
<dbReference type="InterPro" id="IPR033764">
    <property type="entry name" value="Sdr_B"/>
</dbReference>
<dbReference type="GO" id="GO:0016020">
    <property type="term" value="C:membrane"/>
    <property type="evidence" value="ECO:0007669"/>
    <property type="project" value="InterPro"/>
</dbReference>
<dbReference type="PANTHER" id="PTHR43399:SF4">
    <property type="entry name" value="CELL WALL-ASSOCIATED PROTEASE"/>
    <property type="match status" value="1"/>
</dbReference>
<dbReference type="Gene3D" id="2.60.40.10">
    <property type="entry name" value="Immunoglobulins"/>
    <property type="match status" value="2"/>
</dbReference>
<dbReference type="SUPFAM" id="SSF117074">
    <property type="entry name" value="Hypothetical protein PA1324"/>
    <property type="match status" value="1"/>
</dbReference>
<comment type="subcellular location">
    <subcellularLocation>
        <location evidence="1">Secreted</location>
    </subcellularLocation>
</comment>
<accession>A0A7U3NN60</accession>
<dbReference type="InterPro" id="IPR018247">
    <property type="entry name" value="EF_Hand_1_Ca_BS"/>
</dbReference>
<dbReference type="PROSITE" id="PS51892">
    <property type="entry name" value="SUBTILASE"/>
    <property type="match status" value="1"/>
</dbReference>
<dbReference type="PROSITE" id="PS01098">
    <property type="entry name" value="LIPASE_GDSL_SER"/>
    <property type="match status" value="1"/>
</dbReference>
<keyword evidence="8 10" id="KW-0720">Serine protease</keyword>
<dbReference type="GO" id="GO:0005509">
    <property type="term" value="F:calcium ion binding"/>
    <property type="evidence" value="ECO:0007669"/>
    <property type="project" value="InterPro"/>
</dbReference>
<dbReference type="InterPro" id="IPR003644">
    <property type="entry name" value="Calx_beta"/>
</dbReference>
<dbReference type="InterPro" id="IPR023828">
    <property type="entry name" value="Peptidase_S8_Ser-AS"/>
</dbReference>
<dbReference type="SUPFAM" id="SSF49313">
    <property type="entry name" value="Cadherin-like"/>
    <property type="match status" value="1"/>
</dbReference>
<dbReference type="InterPro" id="IPR051048">
    <property type="entry name" value="Peptidase_S8/S53_subtilisin"/>
</dbReference>
<dbReference type="Gene3D" id="2.60.40.1220">
    <property type="match status" value="2"/>
</dbReference>
<keyword evidence="5" id="KW-0732">Signal</keyword>
<evidence type="ECO:0000256" key="8">
    <source>
        <dbReference type="ARBA" id="ARBA00022825"/>
    </source>
</evidence>
<evidence type="ECO:0000256" key="7">
    <source>
        <dbReference type="ARBA" id="ARBA00022801"/>
    </source>
</evidence>
<dbReference type="SUPFAM" id="SSF49478">
    <property type="entry name" value="Cna protein B-type domain"/>
    <property type="match status" value="1"/>
</dbReference>
<evidence type="ECO:0000313" key="14">
    <source>
        <dbReference type="Proteomes" id="UP000593846"/>
    </source>
</evidence>
<keyword evidence="3" id="KW-0964">Secreted</keyword>
<evidence type="ECO:0000256" key="10">
    <source>
        <dbReference type="PROSITE-ProRule" id="PRU01240"/>
    </source>
</evidence>
<dbReference type="Gene3D" id="3.40.50.200">
    <property type="entry name" value="Peptidase S8/S53 domain"/>
    <property type="match status" value="1"/>
</dbReference>
<proteinExistence type="inferred from homology"/>
<dbReference type="Pfam" id="PF17210">
    <property type="entry name" value="SdrD_B"/>
    <property type="match status" value="1"/>
</dbReference>
<dbReference type="Pfam" id="PF03160">
    <property type="entry name" value="Calx-beta"/>
    <property type="match status" value="1"/>
</dbReference>
<keyword evidence="6" id="KW-0677">Repeat</keyword>
<feature type="active site" description="Charge relay system" evidence="10">
    <location>
        <position position="1911"/>
    </location>
</feature>
<dbReference type="InterPro" id="IPR036439">
    <property type="entry name" value="Dockerin_dom_sf"/>
</dbReference>
<dbReference type="PROSITE" id="PS00018">
    <property type="entry name" value="EF_HAND_1"/>
    <property type="match status" value="2"/>
</dbReference>
<keyword evidence="7 10" id="KW-0378">Hydrolase</keyword>
<gene>
    <name evidence="13" type="ORF">IM676_14665</name>
</gene>
<evidence type="ECO:0000256" key="6">
    <source>
        <dbReference type="ARBA" id="ARBA00022737"/>
    </source>
</evidence>
<evidence type="ECO:0000313" key="13">
    <source>
        <dbReference type="EMBL" id="QOV21939.1"/>
    </source>
</evidence>
<dbReference type="EMBL" id="CP063311">
    <property type="protein sequence ID" value="QOV21939.1"/>
    <property type="molecule type" value="Genomic_DNA"/>
</dbReference>
<dbReference type="PROSITE" id="PS00138">
    <property type="entry name" value="SUBTILASE_SER"/>
    <property type="match status" value="1"/>
</dbReference>
<dbReference type="SUPFAM" id="SSF52266">
    <property type="entry name" value="SGNH hydrolase"/>
    <property type="match status" value="1"/>
</dbReference>
<feature type="active site" description="Charge relay system" evidence="10">
    <location>
        <position position="1869"/>
    </location>
</feature>
<dbReference type="InterPro" id="IPR006644">
    <property type="entry name" value="Cadg"/>
</dbReference>
<dbReference type="PRINTS" id="PR00723">
    <property type="entry name" value="SUBTILISIN"/>
</dbReference>
<dbReference type="SUPFAM" id="SSF52743">
    <property type="entry name" value="Subtilisin-like"/>
    <property type="match status" value="1"/>
</dbReference>
<reference evidence="14" key="1">
    <citation type="submission" date="2020-10" db="EMBL/GenBank/DDBJ databases">
        <title>Genome-based taxonomic classification of the species Anabaenopsis elenkinii.</title>
        <authorList>
            <person name="Delbaje E."/>
            <person name="Andreote A.P.D."/>
            <person name="Pellegrinetti T.A."/>
            <person name="Cruz R.B."/>
            <person name="Branco L.H.Z."/>
            <person name="Fiore M.F."/>
        </authorList>
    </citation>
    <scope>NUCLEOTIDE SEQUENCE [LARGE SCALE GENOMIC DNA]</scope>
    <source>
        <strain evidence="14">CCIBt3563</strain>
    </source>
</reference>
<name>A0A7U3NN60_9CYAN</name>
<dbReference type="InterPro" id="IPR023827">
    <property type="entry name" value="Peptidase_S8_Asp-AS"/>
</dbReference>
<feature type="active site" description="Charge relay system" evidence="10">
    <location>
        <position position="2088"/>
    </location>
</feature>
<dbReference type="InterPro" id="IPR038081">
    <property type="entry name" value="CalX-like_sf"/>
</dbReference>
<keyword evidence="14" id="KW-1185">Reference proteome</keyword>
<dbReference type="InterPro" id="IPR015919">
    <property type="entry name" value="Cadherin-like_sf"/>
</dbReference>
<dbReference type="InterPro" id="IPR036514">
    <property type="entry name" value="SGNH_hydro_sf"/>
</dbReference>
<dbReference type="Pfam" id="PF05345">
    <property type="entry name" value="He_PIG"/>
    <property type="match status" value="1"/>
</dbReference>
<dbReference type="GO" id="GO:0006508">
    <property type="term" value="P:proteolysis"/>
    <property type="evidence" value="ECO:0007669"/>
    <property type="project" value="UniProtKB-KW"/>
</dbReference>
<organism evidence="13 14">
    <name type="scientific">Anabaenopsis elenkinii CCIBt3563</name>
    <dbReference type="NCBI Taxonomy" id="2779889"/>
    <lineage>
        <taxon>Bacteria</taxon>
        <taxon>Bacillati</taxon>
        <taxon>Cyanobacteriota</taxon>
        <taxon>Cyanophyceae</taxon>
        <taxon>Nostocales</taxon>
        <taxon>Nodulariaceae</taxon>
        <taxon>Anabaenopsis</taxon>
    </lineage>
</organism>
<dbReference type="Gene3D" id="3.40.50.1110">
    <property type="entry name" value="SGNH hydrolase"/>
    <property type="match status" value="1"/>
</dbReference>
<evidence type="ECO:0000256" key="2">
    <source>
        <dbReference type="ARBA" id="ARBA00011073"/>
    </source>
</evidence>
<dbReference type="InterPro" id="IPR032812">
    <property type="entry name" value="SbsA_Ig"/>
</dbReference>
<dbReference type="InterPro" id="IPR015500">
    <property type="entry name" value="Peptidase_S8_subtilisin-rel"/>
</dbReference>
<dbReference type="PROSITE" id="PS00136">
    <property type="entry name" value="SUBTILASE_ASP"/>
    <property type="match status" value="1"/>
</dbReference>
<dbReference type="GO" id="GO:0006629">
    <property type="term" value="P:lipid metabolic process"/>
    <property type="evidence" value="ECO:0007669"/>
    <property type="project" value="InterPro"/>
</dbReference>
<dbReference type="SUPFAM" id="SSF141072">
    <property type="entry name" value="CalX-like"/>
    <property type="match status" value="1"/>
</dbReference>
<dbReference type="SMART" id="SM00736">
    <property type="entry name" value="CADG"/>
    <property type="match status" value="1"/>
</dbReference>
<comment type="similarity">
    <text evidence="2 10 11">Belongs to the peptidase S8 family.</text>
</comment>
<dbReference type="Pfam" id="PF00657">
    <property type="entry name" value="Lipase_GDSL"/>
    <property type="match status" value="1"/>
</dbReference>
<keyword evidence="4 10" id="KW-0645">Protease</keyword>
<dbReference type="GO" id="GO:0016298">
    <property type="term" value="F:lipase activity"/>
    <property type="evidence" value="ECO:0007669"/>
    <property type="project" value="InterPro"/>
</dbReference>
<evidence type="ECO:0000256" key="5">
    <source>
        <dbReference type="ARBA" id="ARBA00022729"/>
    </source>
</evidence>
<dbReference type="InterPro" id="IPR000209">
    <property type="entry name" value="Peptidase_S8/S53_dom"/>
</dbReference>
<dbReference type="GO" id="GO:0000272">
    <property type="term" value="P:polysaccharide catabolic process"/>
    <property type="evidence" value="ECO:0007669"/>
    <property type="project" value="InterPro"/>
</dbReference>
<dbReference type="GO" id="GO:0005576">
    <property type="term" value="C:extracellular region"/>
    <property type="evidence" value="ECO:0007669"/>
    <property type="project" value="UniProtKB-SubCell"/>
</dbReference>
<dbReference type="PROSITE" id="PS00137">
    <property type="entry name" value="SUBTILASE_HIS"/>
    <property type="match status" value="1"/>
</dbReference>
<dbReference type="InterPro" id="IPR013783">
    <property type="entry name" value="Ig-like_fold"/>
</dbReference>
<evidence type="ECO:0000256" key="4">
    <source>
        <dbReference type="ARBA" id="ARBA00022670"/>
    </source>
</evidence>
<dbReference type="PANTHER" id="PTHR43399">
    <property type="entry name" value="SUBTILISIN-RELATED"/>
    <property type="match status" value="1"/>
</dbReference>
<evidence type="ECO:0000256" key="3">
    <source>
        <dbReference type="ARBA" id="ARBA00022525"/>
    </source>
</evidence>
<evidence type="ECO:0000259" key="12">
    <source>
        <dbReference type="SMART" id="SM00736"/>
    </source>
</evidence>
<dbReference type="InterPro" id="IPR014755">
    <property type="entry name" value="Cu-Rt/internalin_Ig-like"/>
</dbReference>
<keyword evidence="9" id="KW-0106">Calcium</keyword>
<sequence>MRTISSKQMRLIIPSLSPGESTQVSLLLQPSATEELTVYNGDIVIAGDEASLQLPFSFRAISEATGNLNISVVNELFFFAEGSPRLENATITLVDPFTGRVIFSETDADGLLLKNDLTEGYYKLRVTADSHDTYERNIYIGAGETNNVQAFLSRQTVKYTWTVVPTEIEDRYTITIESVFETDVPIPTVVIEPTFIDLERLQVVGQVMQIDITATNHGLIAAEDINLFFGTHPFYTIEPLINNIDTLAAKSSITVPVRITRIADFDSLSTSGGELALQSTPSVPCSISAGLDYYYECAGEPIKRAIPIPFFNVQGNCVSGGGGGFGGGGFGGGGFGGGGFGGGGGRITPVTVNIQSSDCDPCKEKNRQALGCLSLATLGCVPNPLSTAATVIACTIALGDGELTFGDGGCIPGPIGCTSSIIDCLKSICYGFLSNDITTANASGTINAGLAQLTSYLEYWQTLQDFYLLYYGDSAWLEASSQNQELLNTWMTAFSNNTQGSTSAEVKISDTERAELLTLALPNVLTGANVNKFIDRWNRTIDYYSQGIYSVQDVPAGENTDFLAQDQLRAIGTNIDSILSELETAGYEDLTQATLDVVNELQKALEGGGGVCATVRLRIDQEAVMTRAAFLGTLEIENGNPTNIENLSVILEVKDAQGNIVNELFGITAPILRNISAVDGTGILTGNNPNTPQNEGIGTAHWTFIPTNLAALEVPTQYSIGGVLSYLENGANITVPLLSAPITVFPQAELYLDYFHQRDVFADDPFTDKIEISVPYSLGVLVRNEGKGEAKNLKITSGQPKIIENEKGLLIDFQIIGSEVNGRGVNPSLTVDFGNIPAGDTAVANWLLKSSLQGKFIEYSATFEHINSLGKPELSLIKEVTIHELIRIVQVDHPQPDNLPDFLVNGTFDAEFTPDILYFSSGGTAPVKAVKNATIDAAPTINDLTVQISATVEDGWTYFRLPEPSDSQFDIVQILRGDGTQINPENIWTTDRTFPSTGRPTYENILHFLDDTTAGNTNYTVIYTPGGPRVTNISNIGSEAIATAVNAITVEFSEPIQGHTFDYTDLSLTLNGGSNLINNTVTTIALSPTRYQITGLNNLTREDGEYTLTVNANGIQDTTGKVGIDSLSETWVKSPTGNADTTAPEIVDVVNLLINPRNQPVSGINVIFSEKIDLSTFTSSDITLTRDSGTNLINSSVTIAAIDDTTYRINGLSGLTAIDGRYTLTVSAANIQDLAGNLGIGIQSETWVMDTIAPALPTNITVTNPFLPAGLSLASLQPLTVSGQQRINTTTPTISGELGETGLKVFFYDQVTNQLLQQATVTGTEFTGNVQLPAPGARELGIRLEDAAGNTTNTTLSLFADVIPPVITQFLNVPTSSPNSLPFIDVQFSELIDINTFDRADITLTRDGVLLTIPETVTVSYISDTTYRINGLENLTATPGTYSLRVDATTIQDNAGNSGGEAKTTMFTVTPPPTLGISLIQTGGSTMVTEGGNTDTYTISLKTQPSADVTITLSPGNQITTNTNTLIFTPANWNIAQVVTVTAVDDVVTEGTHNDSITHSISSADSEYNSLTLPTVNVTIIDNDAEIRGRVWHDVNGNAARDENEPSLENWTVYLDGNNNSQLDEGEVFTTTDADGNYTFNDLRPGTYRVAQVLPEGWQQTYPIVNVSTTAADIPLFIPTLPVTTSDTAQLNFSSPDYIVTEDGIALTEIVVTRSGNLAGVVGATITFMDGTAQGCGCGPSSVNNDFHNTPITITFAENETTKVIAVENAVLGNPKAIRIRNDSQVEGNEYFTIKLTNPTGGASIGSQGIATVTIIDDESPSDIVITPNTQLVSWDNTQPLSLINLDEFWADTRFTNIKGQGYSTVIIDTGIDLNHPFFGADDDNDGIADRIVYQYDFADRDDNASDKNNHGSHVASIVASVAPDSNLIILKVFRDNGSGYFSDLEAALQWVNSNADTYNIASVNLSLGDNQNWTTPVGRYGIADELAAIANQNIIISAAAGNSFYTFNSQPGLAYPAIDPNVISVGAVWVDDFGAHTFGNGAINYSTGSDHIASFSQRHPLIDVFAPGIFITGANASGGTITMGGTSQATPYITGIATLAQEIAQTYLDRELTLTEFRTLLSTTSDLIIDGDVENDNVNNTGIAYPRINMLGLAEAILNLGDTTPNSGAVNPGNSNHDNSGVTTNNVSLVHTVTLTSGQVATNIDFGNQLIPDFPPVNNAPILTNPILDQIVLSSSNFTFTLPTDTFSDVDVINPFKNLVIFGDSLSDTGKLYTATGNLFPPSPNYQGRFSNGLIWVDYFAGELEFTPETVKNFAFGGATTGEFSSNPLLPFAIPGLLTQVEEFIDLTATNPIGADGLYVIWAGANDFLSIPADVNQAITDAVNNISSAIGILAQSGAQEILVANLPDLGFIPALRNTPNAPGATAITTGFNTALSAALNNLAPSLNVNLSLIDNFALLQEDNSVLQEYGFTNYTTPLINITDPVSADEYFFWDERHPTTKGHQLIAENLRNQLLNQQLIPDFLTYSATLENGEPLPSWLTFNPVTRTFSGTPGNEDVGTFDITVTARDTAGTSVGDTFALTVVDRPPNVLNPADIDGNGRVTGADLLFIDQYLLLRNNPNVDAILQSSFNLFSTETVGATNTTGSALRSAIANGVNNLAFDVDGNGQVTGGDIFLIRQGLLLKNNPNVNAILETTFNLFTSELTGPRNTGAEINAFTSGLLG</sequence>
<dbReference type="Pfam" id="PF00082">
    <property type="entry name" value="Peptidase_S8"/>
    <property type="match status" value="1"/>
</dbReference>
<evidence type="ECO:0000256" key="1">
    <source>
        <dbReference type="ARBA" id="ARBA00004613"/>
    </source>
</evidence>
<dbReference type="KEGG" id="aee:IM676_14665"/>
<dbReference type="Gene3D" id="1.10.1330.10">
    <property type="entry name" value="Dockerin domain"/>
    <property type="match status" value="1"/>
</dbReference>
<dbReference type="GO" id="GO:0007154">
    <property type="term" value="P:cell communication"/>
    <property type="evidence" value="ECO:0007669"/>
    <property type="project" value="InterPro"/>
</dbReference>
<dbReference type="Gene3D" id="2.60.40.2030">
    <property type="match status" value="1"/>
</dbReference>
<dbReference type="GO" id="GO:0004252">
    <property type="term" value="F:serine-type endopeptidase activity"/>
    <property type="evidence" value="ECO:0007669"/>
    <property type="project" value="UniProtKB-UniRule"/>
</dbReference>
<feature type="domain" description="Dystroglycan-type cadherin-like" evidence="12">
    <location>
        <begin position="2510"/>
        <end position="2591"/>
    </location>
</feature>
<dbReference type="InterPro" id="IPR036852">
    <property type="entry name" value="Peptidase_S8/S53_dom_sf"/>
</dbReference>
<evidence type="ECO:0000256" key="9">
    <source>
        <dbReference type="ARBA" id="ARBA00022837"/>
    </source>
</evidence>
<evidence type="ECO:0000256" key="11">
    <source>
        <dbReference type="RuleBase" id="RU003355"/>
    </source>
</evidence>
<dbReference type="CDD" id="cd01846">
    <property type="entry name" value="fatty_acyltransferase_like"/>
    <property type="match status" value="1"/>
</dbReference>
<dbReference type="Proteomes" id="UP000593846">
    <property type="component" value="Chromosome"/>
</dbReference>
<dbReference type="InterPro" id="IPR001087">
    <property type="entry name" value="GDSL"/>
</dbReference>